<dbReference type="RefSeq" id="WP_048175856.1">
    <property type="nucleotide sequence ID" value="NZ_CP008746.1"/>
</dbReference>
<dbReference type="FunFam" id="3.40.50.300:FF:000221">
    <property type="entry name" value="Multidrug ABC transporter ATP-binding protein"/>
    <property type="match status" value="1"/>
</dbReference>
<feature type="domain" description="ABC transporter" evidence="10">
    <location>
        <begin position="332"/>
        <end position="567"/>
    </location>
</feature>
<reference evidence="12 13" key="2">
    <citation type="journal article" date="2015" name="Stand. Genomic Sci.">
        <title>The complete genome sequence of the rumen methanogen Methanosarcina barkeri CM1.</title>
        <authorList>
            <person name="Lambie S.C."/>
            <person name="Kelly W.J."/>
            <person name="Leahy S.C."/>
            <person name="Li D."/>
            <person name="Reilly K."/>
            <person name="McAllister T.A."/>
            <person name="Valle E.R."/>
            <person name="Attwood G.T."/>
            <person name="Altermann E."/>
        </authorList>
    </citation>
    <scope>NUCLEOTIDE SEQUENCE [LARGE SCALE GENOMIC DNA]</scope>
    <source>
        <strain evidence="12 13">CM1</strain>
    </source>
</reference>
<comment type="subcellular location">
    <subcellularLocation>
        <location evidence="1">Cell membrane</location>
        <topology evidence="1">Multi-pass membrane protein</topology>
    </subcellularLocation>
</comment>
<dbReference type="PROSITE" id="PS50929">
    <property type="entry name" value="ABC_TM1F"/>
    <property type="match status" value="1"/>
</dbReference>
<dbReference type="PROSITE" id="PS50893">
    <property type="entry name" value="ABC_TRANSPORTER_2"/>
    <property type="match status" value="1"/>
</dbReference>
<evidence type="ECO:0000256" key="2">
    <source>
        <dbReference type="ARBA" id="ARBA00022448"/>
    </source>
</evidence>
<evidence type="ECO:0000256" key="1">
    <source>
        <dbReference type="ARBA" id="ARBA00004651"/>
    </source>
</evidence>
<name>A0A0G3C5B7_METBA</name>
<evidence type="ECO:0000256" key="3">
    <source>
        <dbReference type="ARBA" id="ARBA00022475"/>
    </source>
</evidence>
<dbReference type="InterPro" id="IPR003439">
    <property type="entry name" value="ABC_transporter-like_ATP-bd"/>
</dbReference>
<dbReference type="GeneID" id="24883737"/>
<dbReference type="CDD" id="cd18548">
    <property type="entry name" value="ABC_6TM_Tm287_like"/>
    <property type="match status" value="1"/>
</dbReference>
<keyword evidence="3" id="KW-1003">Cell membrane</keyword>
<proteinExistence type="predicted"/>
<dbReference type="EMBL" id="CP008746">
    <property type="protein sequence ID" value="AKJ37176.1"/>
    <property type="molecule type" value="Genomic_DNA"/>
</dbReference>
<evidence type="ECO:0000256" key="9">
    <source>
        <dbReference type="SAM" id="Phobius"/>
    </source>
</evidence>
<organism evidence="12 13">
    <name type="scientific">Methanosarcina barkeri CM1</name>
    <dbReference type="NCBI Taxonomy" id="796385"/>
    <lineage>
        <taxon>Archaea</taxon>
        <taxon>Methanobacteriati</taxon>
        <taxon>Methanobacteriota</taxon>
        <taxon>Stenosarchaea group</taxon>
        <taxon>Methanomicrobia</taxon>
        <taxon>Methanosarcinales</taxon>
        <taxon>Methanosarcinaceae</taxon>
        <taxon>Methanosarcina</taxon>
    </lineage>
</organism>
<dbReference type="SUPFAM" id="SSF52540">
    <property type="entry name" value="P-loop containing nucleoside triphosphate hydrolases"/>
    <property type="match status" value="1"/>
</dbReference>
<keyword evidence="6 12" id="KW-0067">ATP-binding</keyword>
<dbReference type="Proteomes" id="UP000035331">
    <property type="component" value="Chromosome"/>
</dbReference>
<dbReference type="GO" id="GO:0005886">
    <property type="term" value="C:plasma membrane"/>
    <property type="evidence" value="ECO:0007669"/>
    <property type="project" value="UniProtKB-SubCell"/>
</dbReference>
<dbReference type="InterPro" id="IPR017871">
    <property type="entry name" value="ABC_transporter-like_CS"/>
</dbReference>
<dbReference type="InterPro" id="IPR036640">
    <property type="entry name" value="ABC1_TM_sf"/>
</dbReference>
<keyword evidence="2" id="KW-0813">Transport</keyword>
<keyword evidence="5" id="KW-0547">Nucleotide-binding</keyword>
<dbReference type="Pfam" id="PF00664">
    <property type="entry name" value="ABC_membrane"/>
    <property type="match status" value="1"/>
</dbReference>
<dbReference type="PANTHER" id="PTHR43394:SF1">
    <property type="entry name" value="ATP-BINDING CASSETTE SUB-FAMILY B MEMBER 10, MITOCHONDRIAL"/>
    <property type="match status" value="1"/>
</dbReference>
<keyword evidence="8 9" id="KW-0472">Membrane</keyword>
<feature type="transmembrane region" description="Helical" evidence="9">
    <location>
        <begin position="280"/>
        <end position="299"/>
    </location>
</feature>
<dbReference type="GO" id="GO:0005524">
    <property type="term" value="F:ATP binding"/>
    <property type="evidence" value="ECO:0007669"/>
    <property type="project" value="UniProtKB-KW"/>
</dbReference>
<evidence type="ECO:0000256" key="6">
    <source>
        <dbReference type="ARBA" id="ARBA00022840"/>
    </source>
</evidence>
<dbReference type="PROSITE" id="PS00211">
    <property type="entry name" value="ABC_TRANSPORTER_1"/>
    <property type="match status" value="1"/>
</dbReference>
<dbReference type="InterPro" id="IPR027417">
    <property type="entry name" value="P-loop_NTPase"/>
</dbReference>
<gene>
    <name evidence="12" type="ORF">MCM1_0050</name>
</gene>
<dbReference type="SUPFAM" id="SSF90123">
    <property type="entry name" value="ABC transporter transmembrane region"/>
    <property type="match status" value="1"/>
</dbReference>
<dbReference type="PANTHER" id="PTHR43394">
    <property type="entry name" value="ATP-DEPENDENT PERMEASE MDL1, MITOCHONDRIAL"/>
    <property type="match status" value="1"/>
</dbReference>
<feature type="transmembrane region" description="Helical" evidence="9">
    <location>
        <begin position="237"/>
        <end position="260"/>
    </location>
</feature>
<keyword evidence="7 9" id="KW-1133">Transmembrane helix</keyword>
<dbReference type="Pfam" id="PF00005">
    <property type="entry name" value="ABC_tran"/>
    <property type="match status" value="1"/>
</dbReference>
<evidence type="ECO:0000313" key="13">
    <source>
        <dbReference type="Proteomes" id="UP000035331"/>
    </source>
</evidence>
<evidence type="ECO:0000259" key="11">
    <source>
        <dbReference type="PROSITE" id="PS50929"/>
    </source>
</evidence>
<dbReference type="Gene3D" id="1.20.1560.10">
    <property type="entry name" value="ABC transporter type 1, transmembrane domain"/>
    <property type="match status" value="1"/>
</dbReference>
<feature type="transmembrane region" description="Helical" evidence="9">
    <location>
        <begin position="59"/>
        <end position="87"/>
    </location>
</feature>
<dbReference type="Gene3D" id="3.40.50.300">
    <property type="entry name" value="P-loop containing nucleotide triphosphate hydrolases"/>
    <property type="match status" value="1"/>
</dbReference>
<dbReference type="GO" id="GO:0015421">
    <property type="term" value="F:ABC-type oligopeptide transporter activity"/>
    <property type="evidence" value="ECO:0007669"/>
    <property type="project" value="TreeGrafter"/>
</dbReference>
<accession>A0A0G3C5B7</accession>
<evidence type="ECO:0000256" key="8">
    <source>
        <dbReference type="ARBA" id="ARBA00023136"/>
    </source>
</evidence>
<keyword evidence="4 9" id="KW-0812">Transmembrane</keyword>
<evidence type="ECO:0000313" key="12">
    <source>
        <dbReference type="EMBL" id="AKJ37176.1"/>
    </source>
</evidence>
<evidence type="ECO:0000259" key="10">
    <source>
        <dbReference type="PROSITE" id="PS50893"/>
    </source>
</evidence>
<dbReference type="SMART" id="SM00382">
    <property type="entry name" value="AAA"/>
    <property type="match status" value="1"/>
</dbReference>
<evidence type="ECO:0000256" key="5">
    <source>
        <dbReference type="ARBA" id="ARBA00022741"/>
    </source>
</evidence>
<feature type="transmembrane region" description="Helical" evidence="9">
    <location>
        <begin position="135"/>
        <end position="152"/>
    </location>
</feature>
<evidence type="ECO:0000256" key="4">
    <source>
        <dbReference type="ARBA" id="ARBA00022692"/>
    </source>
</evidence>
<protein>
    <submittedName>
        <fullName evidence="12">ABC transporter ATP-binding/permease protein</fullName>
    </submittedName>
</protein>
<dbReference type="InterPro" id="IPR003593">
    <property type="entry name" value="AAA+_ATPase"/>
</dbReference>
<reference evidence="13" key="1">
    <citation type="submission" date="2014-06" db="EMBL/GenBank/DDBJ databases">
        <title>The complete genome sequence of Methanosarcina barkeri CM1.</title>
        <authorList>
            <consortium name="Pastoral Greenhouse Gas Research Consortium"/>
            <person name="Lambie S.C."/>
            <person name="Leahy S.C."/>
            <person name="Kelly W.J."/>
            <person name="Li D."/>
            <person name="Reilly K."/>
            <person name="Attwood G.T."/>
            <person name="Altermann E."/>
        </authorList>
    </citation>
    <scope>NUCLEOTIDE SEQUENCE [LARGE SCALE GENOMIC DNA]</scope>
    <source>
        <strain evidence="13">CM1</strain>
    </source>
</reference>
<feature type="transmembrane region" description="Helical" evidence="9">
    <location>
        <begin position="12"/>
        <end position="30"/>
    </location>
</feature>
<dbReference type="AlphaFoldDB" id="A0A0G3C5B7"/>
<dbReference type="InterPro" id="IPR011527">
    <property type="entry name" value="ABC1_TM_dom"/>
</dbReference>
<evidence type="ECO:0000256" key="7">
    <source>
        <dbReference type="ARBA" id="ARBA00022989"/>
    </source>
</evidence>
<dbReference type="PATRIC" id="fig|796385.3.peg.57"/>
<feature type="domain" description="ABC transmembrane type-1" evidence="11">
    <location>
        <begin position="18"/>
        <end position="300"/>
    </location>
</feature>
<dbReference type="GO" id="GO:0016887">
    <property type="term" value="F:ATP hydrolysis activity"/>
    <property type="evidence" value="ECO:0007669"/>
    <property type="project" value="InterPro"/>
</dbReference>
<sequence>MFQLIKKNLKGIALIYSLLAPLLMLIEVFMDLQQPRLMANIVDIGVQNRDLEYILSTGLKMVLCALTGLIGGAGCGVIASFASMMLAGSLREELFHKIQSLSYMEIDHFKTSSLITRLTNDVTQIQNMFLMLLRGMVRSPLLCIGGIFMSFLLSPSLSIVFCIILPILITCVAFVMMRSVPLYTQMQLWLDKVNTVMRENLLGVRVIKAFNLEDKQNALFSKVNTEFTEKSIQAQNLTFTLMPIATLVMNLSMVAILWFGGNMVVSGNIETGKIMAFVNYLVQITNSLIMLVNMIINISRAQASAGRIKEVLDCEASIKQCNSPVLPENYDIEFKNVSFRYGESGEYVLKDLSFLLKEGQTVGIIGATGSGKSSVVSLIPRLYEATCGQVLIGGCDVKDIPVQYLRSNIGIVLQENVLFQGTVKENMNFGNEEADEEEIWNSLQAAQAEDFIQALPYKLQSQIEQRGKNFSGGQKQRLSIARTLLKNPKILIFDDSASAVDLSTEARLQFEIAKKMKENTVIVIAQRISGVMDADTILMLDHGSVIAKGTHKELLQSNEVYRNIAVSQLGKEVLLNATE</sequence>
<feature type="transmembrane region" description="Helical" evidence="9">
    <location>
        <begin position="158"/>
        <end position="177"/>
    </location>
</feature>
<dbReference type="InterPro" id="IPR039421">
    <property type="entry name" value="Type_1_exporter"/>
</dbReference>